<gene>
    <name evidence="1" type="ORF">PRSG_00051</name>
</gene>
<evidence type="ECO:0000313" key="2">
    <source>
        <dbReference type="Proteomes" id="UP000201392"/>
    </source>
</evidence>
<dbReference type="EMBL" id="HQ332137">
    <property type="protein sequence ID" value="AGG54602.1"/>
    <property type="molecule type" value="Genomic_DNA"/>
</dbReference>
<organism evidence="1 2">
    <name type="scientific">Prochlorococcus phage P-SSP3</name>
    <dbReference type="NCBI Taxonomy" id="382273"/>
    <lineage>
        <taxon>Viruses</taxon>
        <taxon>Duplodnaviria</taxon>
        <taxon>Heunggongvirae</taxon>
        <taxon>Uroviricota</taxon>
        <taxon>Caudoviricetes</taxon>
        <taxon>Autographivirales</taxon>
        <taxon>Sechaudvirinae</taxon>
        <taxon>Tritonvirus</taxon>
        <taxon>Tritonvirus PSSP3</taxon>
    </lineage>
</organism>
<dbReference type="RefSeq" id="YP_007677184.1">
    <property type="nucleotide sequence ID" value="NC_020874.1"/>
</dbReference>
<proteinExistence type="predicted"/>
<evidence type="ECO:0000313" key="1">
    <source>
        <dbReference type="EMBL" id="AGG54602.1"/>
    </source>
</evidence>
<sequence length="52" mass="6144">MTIFEFVEKLCDIIGGENAYYRFEKEELIEMCKEMSEIHRIVKEEEEIAGAV</sequence>
<dbReference type="GeneID" id="15013415"/>
<protein>
    <submittedName>
        <fullName evidence="1">Uncharacterized protein</fullName>
    </submittedName>
</protein>
<reference evidence="1 2" key="1">
    <citation type="submission" date="2010-09" db="EMBL/GenBank/DDBJ databases">
        <title>The Genome Sequence of Prochlorococcus phage P-SSP3.</title>
        <authorList>
            <consortium name="The Broad Institute Genome Sequencing Platform"/>
            <person name="Henn M.R."/>
            <person name="Sullivan M.S."/>
            <person name="Osburne M.S."/>
            <person name="Levin J."/>
            <person name="Malboeuf C."/>
            <person name="Casali M."/>
            <person name="Russ C."/>
            <person name="Lennon N."/>
            <person name="Chapman S.B."/>
            <person name="Erlich R."/>
            <person name="Young S.K."/>
            <person name="Yandava C."/>
            <person name="Zeng Q."/>
            <person name="Alvarado L."/>
            <person name="Anderson S."/>
            <person name="Berlin A."/>
            <person name="Chen Z."/>
            <person name="Freedman E."/>
            <person name="Gellesch M."/>
            <person name="Goldberg J."/>
            <person name="Green L."/>
            <person name="Griggs A."/>
            <person name="Gujja S."/>
            <person name="Heilman E.R."/>
            <person name="Heiman D."/>
            <person name="Hollinger A."/>
            <person name="Howarth C."/>
            <person name="Larson L."/>
            <person name="Mehta T."/>
            <person name="Pearson M."/>
            <person name="Roberts A."/>
            <person name="Ryan E."/>
            <person name="Saif S."/>
            <person name="Shea T."/>
            <person name="Shenoy N."/>
            <person name="Sisk P."/>
            <person name="Stolte C."/>
            <person name="Sykes S."/>
            <person name="White J."/>
            <person name="Yu Q."/>
            <person name="Coleman M.L."/>
            <person name="Huang K.H."/>
            <person name="Weigele P.R."/>
            <person name="DeFrancesco A.S."/>
            <person name="Kern S.E."/>
            <person name="Thompson L.R."/>
            <person name="Fu R."/>
            <person name="Hombeck B."/>
            <person name="Chisholm S.W."/>
            <person name="Haas B."/>
            <person name="Nusbaum C."/>
            <person name="Birren B."/>
        </authorList>
    </citation>
    <scope>NUCLEOTIDE SEQUENCE [LARGE SCALE GENOMIC DNA]</scope>
    <source>
        <strain evidence="1 2">P-SSP3</strain>
    </source>
</reference>
<keyword evidence="2" id="KW-1185">Reference proteome</keyword>
<dbReference type="KEGG" id="vg:15013415"/>
<name>M1UH12_9CAUD</name>
<accession>M1UH12</accession>
<dbReference type="OrthoDB" id="38142at10239"/>
<dbReference type="Proteomes" id="UP000201392">
    <property type="component" value="Segment"/>
</dbReference>